<dbReference type="OrthoDB" id="782771at2759"/>
<gene>
    <name evidence="2" type="ORF">HHK36_031765</name>
</gene>
<feature type="signal peptide" evidence="1">
    <location>
        <begin position="1"/>
        <end position="19"/>
    </location>
</feature>
<keyword evidence="1" id="KW-0732">Signal</keyword>
<proteinExistence type="predicted"/>
<dbReference type="EMBL" id="JABCRI010000229">
    <property type="protein sequence ID" value="KAF8370197.1"/>
    <property type="molecule type" value="Genomic_DNA"/>
</dbReference>
<evidence type="ECO:0000313" key="2">
    <source>
        <dbReference type="EMBL" id="KAF8370197.1"/>
    </source>
</evidence>
<evidence type="ECO:0000313" key="3">
    <source>
        <dbReference type="Proteomes" id="UP000655225"/>
    </source>
</evidence>
<dbReference type="InterPro" id="IPR018467">
    <property type="entry name" value="CCT_CS"/>
</dbReference>
<feature type="chain" id="PRO_5032957513" evidence="1">
    <location>
        <begin position="20"/>
        <end position="133"/>
    </location>
</feature>
<reference evidence="2 3" key="1">
    <citation type="submission" date="2020-04" db="EMBL/GenBank/DDBJ databases">
        <title>Plant Genome Project.</title>
        <authorList>
            <person name="Zhang R.-G."/>
        </authorList>
    </citation>
    <scope>NUCLEOTIDE SEQUENCE [LARGE SCALE GENOMIC DNA]</scope>
    <source>
        <strain evidence="2">YNK0</strain>
        <tissue evidence="2">Leaf</tissue>
    </source>
</reference>
<dbReference type="Pfam" id="PF09425">
    <property type="entry name" value="Jas_motif"/>
    <property type="match status" value="1"/>
</dbReference>
<keyword evidence="3" id="KW-1185">Reference proteome</keyword>
<accession>A0A834Y6D4</accession>
<organism evidence="2 3">
    <name type="scientific">Tetracentron sinense</name>
    <name type="common">Spur-leaf</name>
    <dbReference type="NCBI Taxonomy" id="13715"/>
    <lineage>
        <taxon>Eukaryota</taxon>
        <taxon>Viridiplantae</taxon>
        <taxon>Streptophyta</taxon>
        <taxon>Embryophyta</taxon>
        <taxon>Tracheophyta</taxon>
        <taxon>Spermatophyta</taxon>
        <taxon>Magnoliopsida</taxon>
        <taxon>Trochodendrales</taxon>
        <taxon>Trochodendraceae</taxon>
        <taxon>Tetracentron</taxon>
    </lineage>
</organism>
<evidence type="ECO:0000256" key="1">
    <source>
        <dbReference type="SAM" id="SignalP"/>
    </source>
</evidence>
<name>A0A834Y6D4_TETSI</name>
<dbReference type="Proteomes" id="UP000655225">
    <property type="component" value="Unassembled WGS sequence"/>
</dbReference>
<comment type="caution">
    <text evidence="2">The sequence shown here is derived from an EMBL/GenBank/DDBJ whole genome shotgun (WGS) entry which is preliminary data.</text>
</comment>
<protein>
    <submittedName>
        <fullName evidence="2">Uncharacterized protein</fullName>
    </submittedName>
</protein>
<sequence>MIFAFRLLLFASSGRPVSGHLHRHRHHEGKWINLIEAAQSSNSHFYNGRVVFVTSLSLEKNRTKITNLKFVYAIQARAILWVASGEVDERMSIPGSELVSPSLQSPVSSLSMKRSLQRFLQKRKIRIQATSPY</sequence>
<dbReference type="AlphaFoldDB" id="A0A834Y6D4"/>